<evidence type="ECO:0000256" key="1">
    <source>
        <dbReference type="SAM" id="Phobius"/>
    </source>
</evidence>
<reference evidence="2 3" key="1">
    <citation type="submission" date="2020-08" db="EMBL/GenBank/DDBJ databases">
        <title>Genome sequence of Pedobacter roseus KACC 11594T.</title>
        <authorList>
            <person name="Hyun D.-W."/>
            <person name="Bae J.-W."/>
        </authorList>
    </citation>
    <scope>NUCLEOTIDE SEQUENCE [LARGE SCALE GENOMIC DNA]</scope>
    <source>
        <strain evidence="2 3">KACC 11594</strain>
    </source>
</reference>
<dbReference type="AlphaFoldDB" id="A0A7G9QHN7"/>
<accession>A0A7G9QHN7</accession>
<evidence type="ECO:0000313" key="3">
    <source>
        <dbReference type="Proteomes" id="UP000515806"/>
    </source>
</evidence>
<dbReference type="EMBL" id="CP060723">
    <property type="protein sequence ID" value="QNN42862.1"/>
    <property type="molecule type" value="Genomic_DNA"/>
</dbReference>
<keyword evidence="1" id="KW-1133">Transmembrane helix</keyword>
<gene>
    <name evidence="2" type="ORF">H9L23_01740</name>
</gene>
<dbReference type="Proteomes" id="UP000515806">
    <property type="component" value="Chromosome"/>
</dbReference>
<organism evidence="2 3">
    <name type="scientific">Pedobacter roseus</name>
    <dbReference type="NCBI Taxonomy" id="336820"/>
    <lineage>
        <taxon>Bacteria</taxon>
        <taxon>Pseudomonadati</taxon>
        <taxon>Bacteroidota</taxon>
        <taxon>Sphingobacteriia</taxon>
        <taxon>Sphingobacteriales</taxon>
        <taxon>Sphingobacteriaceae</taxon>
        <taxon>Pedobacter</taxon>
    </lineage>
</organism>
<protein>
    <submittedName>
        <fullName evidence="2">Uncharacterized protein</fullName>
    </submittedName>
</protein>
<sequence length="164" mass="19343">MMTGYNLKIENGRLSFQPERDYKSKILFFALLAAGIFVVTPMLHLYRDTQWCVMAIGLVSAFTALYDFIFHFNVTYIFDQYMRQVYKKIPGLFTRKIMPFEDVFILHVQEDGLLHYALSHKQNKYGKSFAISQPFGTNRKSQIRQEKFETEILTEIEKIIHHSV</sequence>
<evidence type="ECO:0000313" key="2">
    <source>
        <dbReference type="EMBL" id="QNN42862.1"/>
    </source>
</evidence>
<feature type="transmembrane region" description="Helical" evidence="1">
    <location>
        <begin position="26"/>
        <end position="47"/>
    </location>
</feature>
<keyword evidence="1" id="KW-0472">Membrane</keyword>
<feature type="transmembrane region" description="Helical" evidence="1">
    <location>
        <begin position="53"/>
        <end position="78"/>
    </location>
</feature>
<name>A0A7G9QHN7_9SPHI</name>
<keyword evidence="3" id="KW-1185">Reference proteome</keyword>
<keyword evidence="1" id="KW-0812">Transmembrane</keyword>
<dbReference type="RefSeq" id="WP_187593382.1">
    <property type="nucleotide sequence ID" value="NZ_CP060723.1"/>
</dbReference>
<proteinExistence type="predicted"/>
<dbReference type="KEGG" id="proe:H9L23_01740"/>